<name>A0A5B7GPF0_PORTR</name>
<evidence type="ECO:0000313" key="1">
    <source>
        <dbReference type="EMBL" id="MPC58454.1"/>
    </source>
</evidence>
<dbReference type="EMBL" id="VSRR010015704">
    <property type="protein sequence ID" value="MPC58454.1"/>
    <property type="molecule type" value="Genomic_DNA"/>
</dbReference>
<reference evidence="1 2" key="1">
    <citation type="submission" date="2019-05" db="EMBL/GenBank/DDBJ databases">
        <title>Another draft genome of Portunus trituberculatus and its Hox gene families provides insights of decapod evolution.</title>
        <authorList>
            <person name="Jeong J.-H."/>
            <person name="Song I."/>
            <person name="Kim S."/>
            <person name="Choi T."/>
            <person name="Kim D."/>
            <person name="Ryu S."/>
            <person name="Kim W."/>
        </authorList>
    </citation>
    <scope>NUCLEOTIDE SEQUENCE [LARGE SCALE GENOMIC DNA]</scope>
    <source>
        <tissue evidence="1">Muscle</tissue>
    </source>
</reference>
<evidence type="ECO:0000313" key="2">
    <source>
        <dbReference type="Proteomes" id="UP000324222"/>
    </source>
</evidence>
<protein>
    <submittedName>
        <fullName evidence="1">Uncharacterized protein</fullName>
    </submittedName>
</protein>
<gene>
    <name evidence="1" type="ORF">E2C01_052459</name>
</gene>
<comment type="caution">
    <text evidence="1">The sequence shown here is derived from an EMBL/GenBank/DDBJ whole genome shotgun (WGS) entry which is preliminary data.</text>
</comment>
<dbReference type="AlphaFoldDB" id="A0A5B7GPF0"/>
<proteinExistence type="predicted"/>
<sequence>MVGQPVISSCNVHATICHEEEESFTHSSLLTLQYSLDSMEEMLKSLRK</sequence>
<organism evidence="1 2">
    <name type="scientific">Portunus trituberculatus</name>
    <name type="common">Swimming crab</name>
    <name type="synonym">Neptunus trituberculatus</name>
    <dbReference type="NCBI Taxonomy" id="210409"/>
    <lineage>
        <taxon>Eukaryota</taxon>
        <taxon>Metazoa</taxon>
        <taxon>Ecdysozoa</taxon>
        <taxon>Arthropoda</taxon>
        <taxon>Crustacea</taxon>
        <taxon>Multicrustacea</taxon>
        <taxon>Malacostraca</taxon>
        <taxon>Eumalacostraca</taxon>
        <taxon>Eucarida</taxon>
        <taxon>Decapoda</taxon>
        <taxon>Pleocyemata</taxon>
        <taxon>Brachyura</taxon>
        <taxon>Eubrachyura</taxon>
        <taxon>Portunoidea</taxon>
        <taxon>Portunidae</taxon>
        <taxon>Portuninae</taxon>
        <taxon>Portunus</taxon>
    </lineage>
</organism>
<keyword evidence="2" id="KW-1185">Reference proteome</keyword>
<accession>A0A5B7GPF0</accession>
<dbReference type="Proteomes" id="UP000324222">
    <property type="component" value="Unassembled WGS sequence"/>
</dbReference>